<dbReference type="AlphaFoldDB" id="A0A939LQT4"/>
<feature type="region of interest" description="Disordered" evidence="2">
    <location>
        <begin position="1"/>
        <end position="38"/>
    </location>
</feature>
<dbReference type="Proteomes" id="UP000664209">
    <property type="component" value="Unassembled WGS sequence"/>
</dbReference>
<sequence>MAAAAGRHEPSGGPGGPRPATPTLPTKGTATDSSAPGPSLTVAAVARRLGVAPATLRTWDRRYGLGPSQHLAGSHRRYSSSDVSRLLVMRRLTLEGVAPSDAARTALESQPTGVDGAPGASGEPRAAAVVDAFADAGPMAPDPPGLVAAAVHFDNAAVRWMLARVHPGDVVAWWTQLVQPALDALEDEVAVAGPGESAGPALTSAAYAELRSRAAVTASRTPLGADAAGPTILAVGCVPGAELLVHVLATALQEHGVRARVLSVGRPEAVTEAIAQVRPEAVLLHIHADEDGTTAGPSVEAVSAAVEAGAGLATRTGSRSEMPVFVHLEGAGRIALPAGADVHRVRTLTGALHEILAVVR</sequence>
<dbReference type="GO" id="GO:0003700">
    <property type="term" value="F:DNA-binding transcription factor activity"/>
    <property type="evidence" value="ECO:0007669"/>
    <property type="project" value="InterPro"/>
</dbReference>
<keyword evidence="1" id="KW-0238">DNA-binding</keyword>
<organism evidence="4 5">
    <name type="scientific">Actinotalea soli</name>
    <dbReference type="NCBI Taxonomy" id="2819234"/>
    <lineage>
        <taxon>Bacteria</taxon>
        <taxon>Bacillati</taxon>
        <taxon>Actinomycetota</taxon>
        <taxon>Actinomycetes</taxon>
        <taxon>Micrococcales</taxon>
        <taxon>Cellulomonadaceae</taxon>
        <taxon>Actinotalea</taxon>
    </lineage>
</organism>
<dbReference type="EMBL" id="JAGEMK010000005">
    <property type="protein sequence ID" value="MBO1752293.1"/>
    <property type="molecule type" value="Genomic_DNA"/>
</dbReference>
<dbReference type="RefSeq" id="WP_208055985.1">
    <property type="nucleotide sequence ID" value="NZ_JAGEMK010000005.1"/>
</dbReference>
<dbReference type="Pfam" id="PF13411">
    <property type="entry name" value="MerR_1"/>
    <property type="match status" value="1"/>
</dbReference>
<dbReference type="PROSITE" id="PS50937">
    <property type="entry name" value="HTH_MERR_2"/>
    <property type="match status" value="1"/>
</dbReference>
<dbReference type="Gene3D" id="1.10.1660.10">
    <property type="match status" value="1"/>
</dbReference>
<gene>
    <name evidence="4" type="ORF">J4G33_10815</name>
</gene>
<dbReference type="GO" id="GO:0003677">
    <property type="term" value="F:DNA binding"/>
    <property type="evidence" value="ECO:0007669"/>
    <property type="project" value="UniProtKB-KW"/>
</dbReference>
<dbReference type="SMART" id="SM00422">
    <property type="entry name" value="HTH_MERR"/>
    <property type="match status" value="1"/>
</dbReference>
<reference evidence="4" key="1">
    <citation type="submission" date="2021-03" db="EMBL/GenBank/DDBJ databases">
        <title>Actinotalea soli sp. nov., isolated from soil.</title>
        <authorList>
            <person name="Ping W."/>
            <person name="Zhang J."/>
        </authorList>
    </citation>
    <scope>NUCLEOTIDE SEQUENCE</scope>
    <source>
        <strain evidence="4">BY-33</strain>
    </source>
</reference>
<dbReference type="PANTHER" id="PTHR30204:SF97">
    <property type="entry name" value="MERR FAMILY REGULATORY PROTEIN"/>
    <property type="match status" value="1"/>
</dbReference>
<dbReference type="InterPro" id="IPR047057">
    <property type="entry name" value="MerR_fam"/>
</dbReference>
<feature type="region of interest" description="Disordered" evidence="2">
    <location>
        <begin position="103"/>
        <end position="122"/>
    </location>
</feature>
<comment type="caution">
    <text evidence="4">The sequence shown here is derived from an EMBL/GenBank/DDBJ whole genome shotgun (WGS) entry which is preliminary data.</text>
</comment>
<evidence type="ECO:0000313" key="4">
    <source>
        <dbReference type="EMBL" id="MBO1752293.1"/>
    </source>
</evidence>
<proteinExistence type="predicted"/>
<feature type="compositionally biased region" description="Basic and acidic residues" evidence="2">
    <location>
        <begin position="1"/>
        <end position="10"/>
    </location>
</feature>
<evidence type="ECO:0000259" key="3">
    <source>
        <dbReference type="PROSITE" id="PS50937"/>
    </source>
</evidence>
<evidence type="ECO:0000256" key="1">
    <source>
        <dbReference type="ARBA" id="ARBA00023125"/>
    </source>
</evidence>
<name>A0A939LQT4_9CELL</name>
<evidence type="ECO:0000313" key="5">
    <source>
        <dbReference type="Proteomes" id="UP000664209"/>
    </source>
</evidence>
<dbReference type="PANTHER" id="PTHR30204">
    <property type="entry name" value="REDOX-CYCLING DRUG-SENSING TRANSCRIPTIONAL ACTIVATOR SOXR"/>
    <property type="match status" value="1"/>
</dbReference>
<evidence type="ECO:0000256" key="2">
    <source>
        <dbReference type="SAM" id="MobiDB-lite"/>
    </source>
</evidence>
<dbReference type="CDD" id="cd01104">
    <property type="entry name" value="HTH_MlrA-CarA"/>
    <property type="match status" value="1"/>
</dbReference>
<dbReference type="InterPro" id="IPR009061">
    <property type="entry name" value="DNA-bd_dom_put_sf"/>
</dbReference>
<protein>
    <submittedName>
        <fullName evidence="4">MerR family transcriptional regulator</fullName>
    </submittedName>
</protein>
<keyword evidence="5" id="KW-1185">Reference proteome</keyword>
<dbReference type="InterPro" id="IPR000551">
    <property type="entry name" value="MerR-type_HTH_dom"/>
</dbReference>
<accession>A0A939LQT4</accession>
<dbReference type="SUPFAM" id="SSF46955">
    <property type="entry name" value="Putative DNA-binding domain"/>
    <property type="match status" value="1"/>
</dbReference>
<feature type="domain" description="HTH merR-type" evidence="3">
    <location>
        <begin position="39"/>
        <end position="109"/>
    </location>
</feature>